<evidence type="ECO:0000256" key="1">
    <source>
        <dbReference type="ARBA" id="ARBA00011046"/>
    </source>
</evidence>
<dbReference type="GO" id="GO:0045892">
    <property type="term" value="P:negative regulation of DNA-templated transcription"/>
    <property type="evidence" value="ECO:0007669"/>
    <property type="project" value="InterPro"/>
</dbReference>
<accession>A0A1G8FAC6</accession>
<dbReference type="RefSeq" id="WP_090711269.1">
    <property type="nucleotide sequence ID" value="NZ_CBCSKY010000053.1"/>
</dbReference>
<dbReference type="OrthoDB" id="122824at2"/>
<protein>
    <submittedName>
        <fullName evidence="5">Predicted transcriptional regulator</fullName>
    </submittedName>
</protein>
<dbReference type="GO" id="GO:0003677">
    <property type="term" value="F:DNA binding"/>
    <property type="evidence" value="ECO:0007669"/>
    <property type="project" value="UniProtKB-KW"/>
</dbReference>
<name>A0A1G8FAC6_9BACL</name>
<dbReference type="Gene3D" id="1.10.10.10">
    <property type="entry name" value="Winged helix-like DNA-binding domain superfamily/Winged helix DNA-binding domain"/>
    <property type="match status" value="1"/>
</dbReference>
<reference evidence="6" key="1">
    <citation type="submission" date="2016-10" db="EMBL/GenBank/DDBJ databases">
        <authorList>
            <person name="Varghese N."/>
            <person name="Submissions S."/>
        </authorList>
    </citation>
    <scope>NUCLEOTIDE SEQUENCE [LARGE SCALE GENOMIC DNA]</scope>
    <source>
        <strain evidence="6">CGMCC 1.11012</strain>
    </source>
</reference>
<gene>
    <name evidence="5" type="ORF">SAMN05216192_101179</name>
</gene>
<dbReference type="InterPro" id="IPR005650">
    <property type="entry name" value="BlaI_family"/>
</dbReference>
<comment type="similarity">
    <text evidence="1">Belongs to the BlaI transcriptional regulatory family.</text>
</comment>
<keyword evidence="2" id="KW-0805">Transcription regulation</keyword>
<dbReference type="Proteomes" id="UP000199050">
    <property type="component" value="Unassembled WGS sequence"/>
</dbReference>
<dbReference type="EMBL" id="FNDX01000001">
    <property type="protein sequence ID" value="SDH78929.1"/>
    <property type="molecule type" value="Genomic_DNA"/>
</dbReference>
<keyword evidence="6" id="KW-1185">Reference proteome</keyword>
<organism evidence="5 6">
    <name type="scientific">Paenibacillus typhae</name>
    <dbReference type="NCBI Taxonomy" id="1174501"/>
    <lineage>
        <taxon>Bacteria</taxon>
        <taxon>Bacillati</taxon>
        <taxon>Bacillota</taxon>
        <taxon>Bacilli</taxon>
        <taxon>Bacillales</taxon>
        <taxon>Paenibacillaceae</taxon>
        <taxon>Paenibacillus</taxon>
    </lineage>
</organism>
<sequence length="141" mass="16245">MQVKKINLNEVGLHRFFGTLETKIMEILWLKGRLTIKQVHEIIDNESPIALNTVMTVMVRLSDKGHLFKDSNGKGRNKITYFSPTQDKEQFIIEQTKMVTDGLVEDFGSLMVSHLVDNLDKADPDLIDRLIQKLDMMRNKS</sequence>
<dbReference type="InterPro" id="IPR036390">
    <property type="entry name" value="WH_DNA-bd_sf"/>
</dbReference>
<dbReference type="AlphaFoldDB" id="A0A1G8FAC6"/>
<dbReference type="STRING" id="1174501.SAMN05216192_101179"/>
<dbReference type="InterPro" id="IPR036388">
    <property type="entry name" value="WH-like_DNA-bd_sf"/>
</dbReference>
<evidence type="ECO:0000256" key="4">
    <source>
        <dbReference type="ARBA" id="ARBA00023163"/>
    </source>
</evidence>
<dbReference type="Pfam" id="PF03965">
    <property type="entry name" value="Penicillinase_R"/>
    <property type="match status" value="1"/>
</dbReference>
<evidence type="ECO:0000256" key="2">
    <source>
        <dbReference type="ARBA" id="ARBA00023015"/>
    </source>
</evidence>
<proteinExistence type="inferred from homology"/>
<dbReference type="SUPFAM" id="SSF46785">
    <property type="entry name" value="Winged helix' DNA-binding domain"/>
    <property type="match status" value="1"/>
</dbReference>
<keyword evidence="4" id="KW-0804">Transcription</keyword>
<evidence type="ECO:0000256" key="3">
    <source>
        <dbReference type="ARBA" id="ARBA00023125"/>
    </source>
</evidence>
<evidence type="ECO:0000313" key="5">
    <source>
        <dbReference type="EMBL" id="SDH78929.1"/>
    </source>
</evidence>
<keyword evidence="3" id="KW-0238">DNA-binding</keyword>
<evidence type="ECO:0000313" key="6">
    <source>
        <dbReference type="Proteomes" id="UP000199050"/>
    </source>
</evidence>